<dbReference type="AlphaFoldDB" id="A0A0S2KFA6"/>
<keyword evidence="8" id="KW-1185">Reference proteome</keyword>
<protein>
    <submittedName>
        <fullName evidence="7">Metallophosphoesterase</fullName>
    </submittedName>
</protein>
<gene>
    <name evidence="7" type="ORF">PS2015_2369</name>
</gene>
<dbReference type="SUPFAM" id="SSF56300">
    <property type="entry name" value="Metallo-dependent phosphatases"/>
    <property type="match status" value="1"/>
</dbReference>
<dbReference type="EMBL" id="CP013189">
    <property type="protein sequence ID" value="ALO47003.1"/>
    <property type="molecule type" value="Genomic_DNA"/>
</dbReference>
<dbReference type="Gene3D" id="3.60.21.10">
    <property type="match status" value="1"/>
</dbReference>
<sequence>MGRRTHYRTVFLSDIHLGDKDCKADFLLDFLEHSRIDCLYLIGDIIDMWAMSRQFLWPDAHNRLLHRLMSLPGEGTRVIYLPGNHDEPAQRYDGMALGDIEIHREYIHTLADGRKLLLMHGDQFDQEVCFGPMHAWIGDKAYKLLLFVNRWYNRYRVWRGHDYWSLAGYIKQRVSGASEAIARYRQIGCRYASERGVDGIVCGHIHHPEITEQDGMLYCNDGDWVENCSALTEDKDGKLDLLFWTRQRQRADVYKLPPLLPVARKQDAA</sequence>
<evidence type="ECO:0000256" key="4">
    <source>
        <dbReference type="ARBA" id="ARBA00023136"/>
    </source>
</evidence>
<dbReference type="InterPro" id="IPR004843">
    <property type="entry name" value="Calcineurin-like_PHP"/>
</dbReference>
<dbReference type="GO" id="GO:0008758">
    <property type="term" value="F:UDP-2,3-diacylglucosamine hydrolase activity"/>
    <property type="evidence" value="ECO:0007669"/>
    <property type="project" value="TreeGrafter"/>
</dbReference>
<keyword evidence="4" id="KW-0472">Membrane</keyword>
<dbReference type="GO" id="GO:0016020">
    <property type="term" value="C:membrane"/>
    <property type="evidence" value="ECO:0007669"/>
    <property type="project" value="GOC"/>
</dbReference>
<dbReference type="KEGG" id="pspi:PS2015_2369"/>
<dbReference type="Pfam" id="PF00149">
    <property type="entry name" value="Metallophos"/>
    <property type="match status" value="1"/>
</dbReference>
<dbReference type="Proteomes" id="UP000065641">
    <property type="component" value="Chromosome"/>
</dbReference>
<keyword evidence="2" id="KW-0997">Cell inner membrane</keyword>
<evidence type="ECO:0000313" key="8">
    <source>
        <dbReference type="Proteomes" id="UP000065641"/>
    </source>
</evidence>
<evidence type="ECO:0000256" key="3">
    <source>
        <dbReference type="ARBA" id="ARBA00022723"/>
    </source>
</evidence>
<dbReference type="GO" id="GO:0046872">
    <property type="term" value="F:metal ion binding"/>
    <property type="evidence" value="ECO:0007669"/>
    <property type="project" value="UniProtKB-KW"/>
</dbReference>
<proteinExistence type="predicted"/>
<evidence type="ECO:0000256" key="1">
    <source>
        <dbReference type="ARBA" id="ARBA00022475"/>
    </source>
</evidence>
<dbReference type="GO" id="GO:0009245">
    <property type="term" value="P:lipid A biosynthetic process"/>
    <property type="evidence" value="ECO:0007669"/>
    <property type="project" value="TreeGrafter"/>
</dbReference>
<organism evidence="7 8">
    <name type="scientific">Pseudohongiella spirulinae</name>
    <dbReference type="NCBI Taxonomy" id="1249552"/>
    <lineage>
        <taxon>Bacteria</taxon>
        <taxon>Pseudomonadati</taxon>
        <taxon>Pseudomonadota</taxon>
        <taxon>Gammaproteobacteria</taxon>
        <taxon>Pseudomonadales</taxon>
        <taxon>Pseudohongiellaceae</taxon>
        <taxon>Pseudohongiella</taxon>
    </lineage>
</organism>
<evidence type="ECO:0000256" key="2">
    <source>
        <dbReference type="ARBA" id="ARBA00022519"/>
    </source>
</evidence>
<accession>A0A0S2KFA6</accession>
<keyword evidence="3" id="KW-0479">Metal-binding</keyword>
<name>A0A0S2KFA6_9GAMM</name>
<dbReference type="InterPro" id="IPR029052">
    <property type="entry name" value="Metallo-depent_PP-like"/>
</dbReference>
<feature type="domain" description="Calcineurin-like phosphoesterase" evidence="6">
    <location>
        <begin position="8"/>
        <end position="208"/>
    </location>
</feature>
<evidence type="ECO:0000313" key="7">
    <source>
        <dbReference type="EMBL" id="ALO47003.1"/>
    </source>
</evidence>
<dbReference type="PANTHER" id="PTHR34990">
    <property type="entry name" value="UDP-2,3-DIACYLGLUCOSAMINE HYDROLASE-RELATED"/>
    <property type="match status" value="1"/>
</dbReference>
<evidence type="ECO:0000259" key="6">
    <source>
        <dbReference type="Pfam" id="PF00149"/>
    </source>
</evidence>
<reference evidence="7 8" key="1">
    <citation type="submission" date="2015-11" db="EMBL/GenBank/DDBJ databases">
        <authorList>
            <person name="Zhang Y."/>
            <person name="Guo Z."/>
        </authorList>
    </citation>
    <scope>NUCLEOTIDE SEQUENCE [LARGE SCALE GENOMIC DNA]</scope>
    <source>
        <strain evidence="7 8">KCTC 32221</strain>
    </source>
</reference>
<evidence type="ECO:0000256" key="5">
    <source>
        <dbReference type="ARBA" id="ARBA00023211"/>
    </source>
</evidence>
<dbReference type="InterPro" id="IPR043461">
    <property type="entry name" value="LpxH-like"/>
</dbReference>
<dbReference type="CDD" id="cd07398">
    <property type="entry name" value="MPP_YbbF-LpxH"/>
    <property type="match status" value="1"/>
</dbReference>
<keyword evidence="5" id="KW-0464">Manganese</keyword>
<dbReference type="PATRIC" id="fig|1249552.3.peg.2383"/>
<dbReference type="STRING" id="1249552.PS2015_2369"/>
<dbReference type="PANTHER" id="PTHR34990:SF2">
    <property type="entry name" value="BLL8164 PROTEIN"/>
    <property type="match status" value="1"/>
</dbReference>
<keyword evidence="1" id="KW-1003">Cell membrane</keyword>